<dbReference type="EMBL" id="CP053452">
    <property type="protein sequence ID" value="QJW98778.1"/>
    <property type="molecule type" value="Genomic_DNA"/>
</dbReference>
<evidence type="ECO:0000313" key="1">
    <source>
        <dbReference type="EMBL" id="QJW98778.1"/>
    </source>
</evidence>
<reference evidence="2" key="1">
    <citation type="submission" date="2020-05" db="EMBL/GenBank/DDBJ databases">
        <title>Frigoriglobus tundricola gen. nov., sp. nov., a psychrotolerant cellulolytic planctomycete of the family Gemmataceae with two divergent copies of 16S rRNA gene.</title>
        <authorList>
            <person name="Kulichevskaya I.S."/>
            <person name="Ivanova A.A."/>
            <person name="Naumoff D.G."/>
            <person name="Beletsky A.V."/>
            <person name="Rijpstra W.I.C."/>
            <person name="Sinninghe Damste J.S."/>
            <person name="Mardanov A.V."/>
            <person name="Ravin N.V."/>
            <person name="Dedysh S.N."/>
        </authorList>
    </citation>
    <scope>NUCLEOTIDE SEQUENCE [LARGE SCALE GENOMIC DNA]</scope>
    <source>
        <strain evidence="2">PL17</strain>
    </source>
</reference>
<keyword evidence="2" id="KW-1185">Reference proteome</keyword>
<dbReference type="KEGG" id="ftj:FTUN_6373"/>
<dbReference type="Proteomes" id="UP000503447">
    <property type="component" value="Chromosome"/>
</dbReference>
<evidence type="ECO:0000313" key="2">
    <source>
        <dbReference type="Proteomes" id="UP000503447"/>
    </source>
</evidence>
<proteinExistence type="predicted"/>
<name>A0A6M5YY29_9BACT</name>
<dbReference type="AlphaFoldDB" id="A0A6M5YY29"/>
<gene>
    <name evidence="1" type="ORF">FTUN_6373</name>
</gene>
<organism evidence="1 2">
    <name type="scientific">Frigoriglobus tundricola</name>
    <dbReference type="NCBI Taxonomy" id="2774151"/>
    <lineage>
        <taxon>Bacteria</taxon>
        <taxon>Pseudomonadati</taxon>
        <taxon>Planctomycetota</taxon>
        <taxon>Planctomycetia</taxon>
        <taxon>Gemmatales</taxon>
        <taxon>Gemmataceae</taxon>
        <taxon>Frigoriglobus</taxon>
    </lineage>
</organism>
<protein>
    <submittedName>
        <fullName evidence="1">Uncharacterized protein</fullName>
    </submittedName>
</protein>
<sequence>MVALCHRNSPQSEFCFNYLLNFDVDFVQRPSDVPARCSPGRSSELSGPQVTRCSVLGYLAAQCSRAALGSGAGAGAPSKGVPDRRPAGVCVRRIGRGRTTRREVAGPGGGATIPESPASGRVSVCVRKCEGSPYHRAKAT</sequence>
<accession>A0A6M5YY29</accession>